<dbReference type="RefSeq" id="WP_141279205.1">
    <property type="nucleotide sequence ID" value="NZ_BAAARZ010000003.1"/>
</dbReference>
<proteinExistence type="predicted"/>
<dbReference type="Pfam" id="PF04978">
    <property type="entry name" value="MST"/>
    <property type="match status" value="1"/>
</dbReference>
<sequence length="162" mass="17711">MTAEKARILAVLETQRQGLRQALDGLDHADAVTRPTVSALSLGGIVAHVTYAEQMWIDFVVTGEKVDDMDRYAASFVVGPGETVAGLLERYAATARRTEEVVAALPDLEVTHPLPDAPWYPEREFSARQVLLHLVAETSRHAGHADILRETLEVGRSADAVR</sequence>
<dbReference type="SUPFAM" id="SSF109854">
    <property type="entry name" value="DinB/YfiT-like putative metalloenzymes"/>
    <property type="match status" value="1"/>
</dbReference>
<dbReference type="OrthoDB" id="4548523at2"/>
<reference evidence="1 2" key="1">
    <citation type="submission" date="2019-06" db="EMBL/GenBank/DDBJ databases">
        <title>Whole genome shotgun sequence of Pseudonocardia hydrocarbonoxydans NBRC 14498.</title>
        <authorList>
            <person name="Hosoyama A."/>
            <person name="Uohara A."/>
            <person name="Ohji S."/>
            <person name="Ichikawa N."/>
        </authorList>
    </citation>
    <scope>NUCLEOTIDE SEQUENCE [LARGE SCALE GENOMIC DNA]</scope>
    <source>
        <strain evidence="1 2">NBRC 14498</strain>
    </source>
</reference>
<dbReference type="Gene3D" id="1.20.120.450">
    <property type="entry name" value="dinb family like domain"/>
    <property type="match status" value="1"/>
</dbReference>
<keyword evidence="2" id="KW-1185">Reference proteome</keyword>
<name>A0A4Y3WP40_9PSEU</name>
<dbReference type="AlphaFoldDB" id="A0A4Y3WP40"/>
<gene>
    <name evidence="1" type="ORF">PHY01_29450</name>
</gene>
<evidence type="ECO:0008006" key="3">
    <source>
        <dbReference type="Google" id="ProtNLM"/>
    </source>
</evidence>
<dbReference type="Proteomes" id="UP000320338">
    <property type="component" value="Unassembled WGS sequence"/>
</dbReference>
<evidence type="ECO:0000313" key="2">
    <source>
        <dbReference type="Proteomes" id="UP000320338"/>
    </source>
</evidence>
<protein>
    <recommendedName>
        <fullName evidence="3">Mini-circle protein</fullName>
    </recommendedName>
</protein>
<accession>A0A4Y3WP40</accession>
<dbReference type="InterPro" id="IPR034660">
    <property type="entry name" value="DinB/YfiT-like"/>
</dbReference>
<organism evidence="1 2">
    <name type="scientific">Pseudonocardia hydrocarbonoxydans</name>
    <dbReference type="NCBI Taxonomy" id="76726"/>
    <lineage>
        <taxon>Bacteria</taxon>
        <taxon>Bacillati</taxon>
        <taxon>Actinomycetota</taxon>
        <taxon>Actinomycetes</taxon>
        <taxon>Pseudonocardiales</taxon>
        <taxon>Pseudonocardiaceae</taxon>
        <taxon>Pseudonocardia</taxon>
    </lineage>
</organism>
<comment type="caution">
    <text evidence="1">The sequence shown here is derived from an EMBL/GenBank/DDBJ whole genome shotgun (WGS) entry which is preliminary data.</text>
</comment>
<dbReference type="EMBL" id="BJNG01000022">
    <property type="protein sequence ID" value="GEC20662.1"/>
    <property type="molecule type" value="Genomic_DNA"/>
</dbReference>
<dbReference type="InterPro" id="IPR007061">
    <property type="entry name" value="MST-like"/>
</dbReference>
<evidence type="ECO:0000313" key="1">
    <source>
        <dbReference type="EMBL" id="GEC20662.1"/>
    </source>
</evidence>